<gene>
    <name evidence="3" type="primary">Necator_chrI.g865</name>
    <name evidence="3" type="ORF">RB195_004741</name>
</gene>
<evidence type="ECO:0000256" key="1">
    <source>
        <dbReference type="SAM" id="MobiDB-lite"/>
    </source>
</evidence>
<evidence type="ECO:0000256" key="2">
    <source>
        <dbReference type="SAM" id="SignalP"/>
    </source>
</evidence>
<accession>A0ABR1BL32</accession>
<organism evidence="3 4">
    <name type="scientific">Necator americanus</name>
    <name type="common">Human hookworm</name>
    <dbReference type="NCBI Taxonomy" id="51031"/>
    <lineage>
        <taxon>Eukaryota</taxon>
        <taxon>Metazoa</taxon>
        <taxon>Ecdysozoa</taxon>
        <taxon>Nematoda</taxon>
        <taxon>Chromadorea</taxon>
        <taxon>Rhabditida</taxon>
        <taxon>Rhabditina</taxon>
        <taxon>Rhabditomorpha</taxon>
        <taxon>Strongyloidea</taxon>
        <taxon>Ancylostomatidae</taxon>
        <taxon>Bunostominae</taxon>
        <taxon>Necator</taxon>
    </lineage>
</organism>
<protein>
    <recommendedName>
        <fullName evidence="5">Secreted protein</fullName>
    </recommendedName>
</protein>
<evidence type="ECO:0008006" key="5">
    <source>
        <dbReference type="Google" id="ProtNLM"/>
    </source>
</evidence>
<sequence>MYFILKSLHLIVILECLEAVYTSLIQSDSELPASDHPLRKIRAKPVIETGTSRTQSENHTTRPLGRAETIRGCQKRESEWREIMEEIAMVS</sequence>
<feature type="signal peptide" evidence="2">
    <location>
        <begin position="1"/>
        <end position="19"/>
    </location>
</feature>
<dbReference type="EMBL" id="JAVFWL010000001">
    <property type="protein sequence ID" value="KAK6726595.1"/>
    <property type="molecule type" value="Genomic_DNA"/>
</dbReference>
<name>A0ABR1BL32_NECAM</name>
<feature type="region of interest" description="Disordered" evidence="1">
    <location>
        <begin position="44"/>
        <end position="67"/>
    </location>
</feature>
<dbReference type="Proteomes" id="UP001303046">
    <property type="component" value="Unassembled WGS sequence"/>
</dbReference>
<comment type="caution">
    <text evidence="3">The sequence shown here is derived from an EMBL/GenBank/DDBJ whole genome shotgun (WGS) entry which is preliminary data.</text>
</comment>
<evidence type="ECO:0000313" key="4">
    <source>
        <dbReference type="Proteomes" id="UP001303046"/>
    </source>
</evidence>
<proteinExistence type="predicted"/>
<reference evidence="3 4" key="1">
    <citation type="submission" date="2023-08" db="EMBL/GenBank/DDBJ databases">
        <title>A Necator americanus chromosomal reference genome.</title>
        <authorList>
            <person name="Ilik V."/>
            <person name="Petrzelkova K.J."/>
            <person name="Pardy F."/>
            <person name="Fuh T."/>
            <person name="Niatou-Singa F.S."/>
            <person name="Gouil Q."/>
            <person name="Baker L."/>
            <person name="Ritchie M.E."/>
            <person name="Jex A.R."/>
            <person name="Gazzola D."/>
            <person name="Li H."/>
            <person name="Toshio Fujiwara R."/>
            <person name="Zhan B."/>
            <person name="Aroian R.V."/>
            <person name="Pafco B."/>
            <person name="Schwarz E.M."/>
        </authorList>
    </citation>
    <scope>NUCLEOTIDE SEQUENCE [LARGE SCALE GENOMIC DNA]</scope>
    <source>
        <strain evidence="3 4">Aroian</strain>
        <tissue evidence="3">Whole animal</tissue>
    </source>
</reference>
<keyword evidence="4" id="KW-1185">Reference proteome</keyword>
<evidence type="ECO:0000313" key="3">
    <source>
        <dbReference type="EMBL" id="KAK6726595.1"/>
    </source>
</evidence>
<feature type="compositionally biased region" description="Polar residues" evidence="1">
    <location>
        <begin position="49"/>
        <end position="58"/>
    </location>
</feature>
<feature type="chain" id="PRO_5045988150" description="Secreted protein" evidence="2">
    <location>
        <begin position="20"/>
        <end position="91"/>
    </location>
</feature>
<keyword evidence="2" id="KW-0732">Signal</keyword>